<organism evidence="9 10">
    <name type="scientific">Paenibacillus xerothermodurans</name>
    <dbReference type="NCBI Taxonomy" id="1977292"/>
    <lineage>
        <taxon>Bacteria</taxon>
        <taxon>Bacillati</taxon>
        <taxon>Bacillota</taxon>
        <taxon>Bacilli</taxon>
        <taxon>Bacillales</taxon>
        <taxon>Paenibacillaceae</taxon>
        <taxon>Paenibacillus</taxon>
    </lineage>
</organism>
<dbReference type="OrthoDB" id="9789113at2"/>
<evidence type="ECO:0000313" key="10">
    <source>
        <dbReference type="Proteomes" id="UP000214746"/>
    </source>
</evidence>
<dbReference type="Pfam" id="PF01569">
    <property type="entry name" value="PAP2"/>
    <property type="match status" value="1"/>
</dbReference>
<dbReference type="PANTHER" id="PTHR14969:SF62">
    <property type="entry name" value="DECAPRENYLPHOSPHORYL-5-PHOSPHORIBOSE PHOSPHATASE RV3807C-RELATED"/>
    <property type="match status" value="1"/>
</dbReference>
<feature type="transmembrane region" description="Helical" evidence="7">
    <location>
        <begin position="115"/>
        <end position="144"/>
    </location>
</feature>
<dbReference type="Proteomes" id="UP000214746">
    <property type="component" value="Unassembled WGS sequence"/>
</dbReference>
<evidence type="ECO:0000256" key="1">
    <source>
        <dbReference type="ARBA" id="ARBA00004651"/>
    </source>
</evidence>
<evidence type="ECO:0000256" key="4">
    <source>
        <dbReference type="ARBA" id="ARBA00022801"/>
    </source>
</evidence>
<dbReference type="AlphaFoldDB" id="A0A2W1NZI6"/>
<dbReference type="CDD" id="cd01610">
    <property type="entry name" value="PAP2_like"/>
    <property type="match status" value="1"/>
</dbReference>
<evidence type="ECO:0000256" key="3">
    <source>
        <dbReference type="ARBA" id="ARBA00022692"/>
    </source>
</evidence>
<dbReference type="InterPro" id="IPR000326">
    <property type="entry name" value="PAP2/HPO"/>
</dbReference>
<proteinExistence type="predicted"/>
<dbReference type="PANTHER" id="PTHR14969">
    <property type="entry name" value="SPHINGOSINE-1-PHOSPHATE PHOSPHOHYDROLASE"/>
    <property type="match status" value="1"/>
</dbReference>
<dbReference type="InterPro" id="IPR036938">
    <property type="entry name" value="PAP2/HPO_sf"/>
</dbReference>
<feature type="transmembrane region" description="Helical" evidence="7">
    <location>
        <begin position="62"/>
        <end position="80"/>
    </location>
</feature>
<accession>A0A2W1NZI6</accession>
<evidence type="ECO:0000259" key="8">
    <source>
        <dbReference type="SMART" id="SM00014"/>
    </source>
</evidence>
<evidence type="ECO:0000256" key="2">
    <source>
        <dbReference type="ARBA" id="ARBA00022475"/>
    </source>
</evidence>
<keyword evidence="2" id="KW-1003">Cell membrane</keyword>
<evidence type="ECO:0000256" key="6">
    <source>
        <dbReference type="ARBA" id="ARBA00023136"/>
    </source>
</evidence>
<evidence type="ECO:0000256" key="7">
    <source>
        <dbReference type="SAM" id="Phobius"/>
    </source>
</evidence>
<feature type="domain" description="Phosphatidic acid phosphatase type 2/haloperoxidase" evidence="8">
    <location>
        <begin position="64"/>
        <end position="171"/>
    </location>
</feature>
<keyword evidence="6 7" id="KW-0472">Membrane</keyword>
<dbReference type="GO" id="GO:0005886">
    <property type="term" value="C:plasma membrane"/>
    <property type="evidence" value="ECO:0007669"/>
    <property type="project" value="UniProtKB-SubCell"/>
</dbReference>
<evidence type="ECO:0000313" key="9">
    <source>
        <dbReference type="EMBL" id="PZE20278.1"/>
    </source>
</evidence>
<keyword evidence="4" id="KW-0378">Hydrolase</keyword>
<dbReference type="SMART" id="SM00014">
    <property type="entry name" value="acidPPc"/>
    <property type="match status" value="1"/>
</dbReference>
<keyword evidence="5 7" id="KW-1133">Transmembrane helix</keyword>
<dbReference type="GO" id="GO:0016787">
    <property type="term" value="F:hydrolase activity"/>
    <property type="evidence" value="ECO:0007669"/>
    <property type="project" value="UniProtKB-KW"/>
</dbReference>
<sequence length="175" mass="19426">MHRLVSWLQRSENRIFVWVNRRFYHKWSDWLLHRVTHLGGATTTIVIALGLAIFGQGHWRTTGFYCCLALLFSHIPVALLKRKYPRLRPYLVLPDTRTCPNPLTDHSFPSGHTTAIFSVVVPIVCTQALLAAALLPLAVVVAISRMYLGLHYPSDCAAGAAIGSGVAFAVMGVFE</sequence>
<dbReference type="RefSeq" id="WP_089200647.1">
    <property type="nucleotide sequence ID" value="NZ_NHRJ02000008.1"/>
</dbReference>
<gene>
    <name evidence="9" type="ORF">CBW46_014105</name>
</gene>
<dbReference type="SUPFAM" id="SSF48317">
    <property type="entry name" value="Acid phosphatase/Vanadium-dependent haloperoxidase"/>
    <property type="match status" value="1"/>
</dbReference>
<comment type="subcellular location">
    <subcellularLocation>
        <location evidence="1">Cell membrane</location>
        <topology evidence="1">Multi-pass membrane protein</topology>
    </subcellularLocation>
</comment>
<feature type="transmembrane region" description="Helical" evidence="7">
    <location>
        <begin position="156"/>
        <end position="174"/>
    </location>
</feature>
<dbReference type="Gene3D" id="1.20.144.10">
    <property type="entry name" value="Phosphatidic acid phosphatase type 2/haloperoxidase"/>
    <property type="match status" value="1"/>
</dbReference>
<name>A0A2W1NZI6_PAEXE</name>
<keyword evidence="3 7" id="KW-0812">Transmembrane</keyword>
<keyword evidence="10" id="KW-1185">Reference proteome</keyword>
<evidence type="ECO:0000256" key="5">
    <source>
        <dbReference type="ARBA" id="ARBA00022989"/>
    </source>
</evidence>
<comment type="caution">
    <text evidence="9">The sequence shown here is derived from an EMBL/GenBank/DDBJ whole genome shotgun (WGS) entry which is preliminary data.</text>
</comment>
<feature type="transmembrane region" description="Helical" evidence="7">
    <location>
        <begin position="35"/>
        <end position="55"/>
    </location>
</feature>
<dbReference type="EMBL" id="NHRJ02000008">
    <property type="protein sequence ID" value="PZE20278.1"/>
    <property type="molecule type" value="Genomic_DNA"/>
</dbReference>
<reference evidence="9" key="1">
    <citation type="submission" date="2018-06" db="EMBL/GenBank/DDBJ databases">
        <title>Paenibacillus xerothermodurans sp. nov. an extremely dry heat resistant spore forming bacterium isolated from the soil of Cape Canaveral, Florida.</title>
        <authorList>
            <person name="Seuylemezian A."/>
            <person name="Kaur N."/>
            <person name="Patil P."/>
            <person name="Patil P."/>
            <person name="Mayilraj S."/>
            <person name="Vaishampayan P."/>
        </authorList>
    </citation>
    <scope>NUCLEOTIDE SEQUENCE [LARGE SCALE GENOMIC DNA]</scope>
    <source>
        <strain evidence="9">ATCC 27380</strain>
    </source>
</reference>
<protein>
    <submittedName>
        <fullName evidence="9">PAP2 family protein</fullName>
    </submittedName>
</protein>